<name>A0A2P2NBV0_RHIMU</name>
<proteinExistence type="predicted"/>
<sequence>MIVYNNSLIYTGIQCCRYRPAYNFLDC</sequence>
<dbReference type="AlphaFoldDB" id="A0A2P2NBV0"/>
<accession>A0A2P2NBV0</accession>
<evidence type="ECO:0000313" key="1">
    <source>
        <dbReference type="EMBL" id="MBX39968.1"/>
    </source>
</evidence>
<protein>
    <submittedName>
        <fullName evidence="1">Uncharacterized protein</fullName>
    </submittedName>
</protein>
<dbReference type="EMBL" id="GGEC01059484">
    <property type="protein sequence ID" value="MBX39968.1"/>
    <property type="molecule type" value="Transcribed_RNA"/>
</dbReference>
<reference evidence="1" key="1">
    <citation type="submission" date="2018-02" db="EMBL/GenBank/DDBJ databases">
        <title>Rhizophora mucronata_Transcriptome.</title>
        <authorList>
            <person name="Meera S.P."/>
            <person name="Sreeshan A."/>
            <person name="Augustine A."/>
        </authorList>
    </citation>
    <scope>NUCLEOTIDE SEQUENCE</scope>
    <source>
        <tissue evidence="1">Leaf</tissue>
    </source>
</reference>
<organism evidence="1">
    <name type="scientific">Rhizophora mucronata</name>
    <name type="common">Asiatic mangrove</name>
    <dbReference type="NCBI Taxonomy" id="61149"/>
    <lineage>
        <taxon>Eukaryota</taxon>
        <taxon>Viridiplantae</taxon>
        <taxon>Streptophyta</taxon>
        <taxon>Embryophyta</taxon>
        <taxon>Tracheophyta</taxon>
        <taxon>Spermatophyta</taxon>
        <taxon>Magnoliopsida</taxon>
        <taxon>eudicotyledons</taxon>
        <taxon>Gunneridae</taxon>
        <taxon>Pentapetalae</taxon>
        <taxon>rosids</taxon>
        <taxon>fabids</taxon>
        <taxon>Malpighiales</taxon>
        <taxon>Rhizophoraceae</taxon>
        <taxon>Rhizophora</taxon>
    </lineage>
</organism>